<dbReference type="AlphaFoldDB" id="A0A6D2KXJ0"/>
<keyword evidence="2" id="KW-1185">Reference proteome</keyword>
<name>A0A6D2KXJ0_9BRAS</name>
<dbReference type="Proteomes" id="UP000467841">
    <property type="component" value="Unassembled WGS sequence"/>
</dbReference>
<evidence type="ECO:0008006" key="3">
    <source>
        <dbReference type="Google" id="ProtNLM"/>
    </source>
</evidence>
<accession>A0A6D2KXJ0</accession>
<evidence type="ECO:0000313" key="2">
    <source>
        <dbReference type="Proteomes" id="UP000467841"/>
    </source>
</evidence>
<organism evidence="1 2">
    <name type="scientific">Microthlaspi erraticum</name>
    <dbReference type="NCBI Taxonomy" id="1685480"/>
    <lineage>
        <taxon>Eukaryota</taxon>
        <taxon>Viridiplantae</taxon>
        <taxon>Streptophyta</taxon>
        <taxon>Embryophyta</taxon>
        <taxon>Tracheophyta</taxon>
        <taxon>Spermatophyta</taxon>
        <taxon>Magnoliopsida</taxon>
        <taxon>eudicotyledons</taxon>
        <taxon>Gunneridae</taxon>
        <taxon>Pentapetalae</taxon>
        <taxon>rosids</taxon>
        <taxon>malvids</taxon>
        <taxon>Brassicales</taxon>
        <taxon>Brassicaceae</taxon>
        <taxon>Coluteocarpeae</taxon>
        <taxon>Microthlaspi</taxon>
    </lineage>
</organism>
<gene>
    <name evidence="1" type="ORF">MERR_LOCUS39188</name>
</gene>
<reference evidence="1" key="1">
    <citation type="submission" date="2020-01" db="EMBL/GenBank/DDBJ databases">
        <authorList>
            <person name="Mishra B."/>
        </authorList>
    </citation>
    <scope>NUCLEOTIDE SEQUENCE [LARGE SCALE GENOMIC DNA]</scope>
</reference>
<sequence length="129" mass="14874">MVDEINRDYSLILIEDQCGKSKSKLVCERKATHEAHFASKPGSAMEKETVPGPTPGSKQRIVSIAWAVVDVDNYDNWDWFVKHLKADLSLGNRRYITIISDKQKFHKLNMVCMLFIFWETVKQTAEIKD</sequence>
<comment type="caution">
    <text evidence="1">The sequence shown here is derived from an EMBL/GenBank/DDBJ whole genome shotgun (WGS) entry which is preliminary data.</text>
</comment>
<dbReference type="EMBL" id="CACVBM020001495">
    <property type="protein sequence ID" value="CAA7051953.1"/>
    <property type="molecule type" value="Genomic_DNA"/>
</dbReference>
<protein>
    <recommendedName>
        <fullName evidence="3">MULE transposase domain-containing protein</fullName>
    </recommendedName>
</protein>
<evidence type="ECO:0000313" key="1">
    <source>
        <dbReference type="EMBL" id="CAA7051953.1"/>
    </source>
</evidence>
<proteinExistence type="predicted"/>